<dbReference type="InterPro" id="IPR006668">
    <property type="entry name" value="Mg_transptr_MgtE_intracell_dom"/>
</dbReference>
<reference evidence="9 10" key="1">
    <citation type="submission" date="2016-05" db="EMBL/GenBank/DDBJ databases">
        <title>Whole genome sequencing of Tetragenococcus halophilus subsp. halophilus NISL 7118.</title>
        <authorList>
            <person name="Shiwa Y."/>
            <person name="Nishimura I."/>
            <person name="Yoshikawa H."/>
            <person name="Koyama Y."/>
            <person name="Oguma T."/>
        </authorList>
    </citation>
    <scope>NUCLEOTIDE SEQUENCE [LARGE SCALE GENOMIC DNA]</scope>
    <source>
        <strain evidence="9 10">NISL 7118</strain>
    </source>
</reference>
<comment type="caution">
    <text evidence="8">Lacks conserved residue(s) required for the propagation of feature annotation.</text>
</comment>
<comment type="subcellular location">
    <subcellularLocation>
        <location evidence="8">Cell membrane</location>
        <topology evidence="8">Multi-pass membrane protein</topology>
    </subcellularLocation>
    <subcellularLocation>
        <location evidence="1">Membrane</location>
        <topology evidence="1">Multi-pass membrane protein</topology>
    </subcellularLocation>
</comment>
<dbReference type="GO" id="GO:0015095">
    <property type="term" value="F:magnesium ion transmembrane transporter activity"/>
    <property type="evidence" value="ECO:0007669"/>
    <property type="project" value="UniProtKB-UniRule"/>
</dbReference>
<keyword evidence="5 8" id="KW-0460">Magnesium</keyword>
<keyword evidence="4 8" id="KW-0812">Transmembrane</keyword>
<dbReference type="Pfam" id="PF00571">
    <property type="entry name" value="CBS"/>
    <property type="match status" value="2"/>
</dbReference>
<dbReference type="SMART" id="SM00924">
    <property type="entry name" value="MgtE_N"/>
    <property type="match status" value="1"/>
</dbReference>
<dbReference type="SUPFAM" id="SSF158791">
    <property type="entry name" value="MgtE N-terminal domain-like"/>
    <property type="match status" value="1"/>
</dbReference>
<dbReference type="Gene3D" id="3.10.580.10">
    <property type="entry name" value="CBS-domain"/>
    <property type="match status" value="1"/>
</dbReference>
<evidence type="ECO:0000256" key="8">
    <source>
        <dbReference type="RuleBase" id="RU362011"/>
    </source>
</evidence>
<protein>
    <recommendedName>
        <fullName evidence="8">Magnesium transporter MgtE</fullName>
    </recommendedName>
</protein>
<dbReference type="EMBL" id="BDEC01000071">
    <property type="protein sequence ID" value="GBD68860.1"/>
    <property type="molecule type" value="Genomic_DNA"/>
</dbReference>
<dbReference type="Pfam" id="PF03448">
    <property type="entry name" value="MgtE_N"/>
    <property type="match status" value="1"/>
</dbReference>
<dbReference type="Pfam" id="PF01769">
    <property type="entry name" value="MgtE"/>
    <property type="match status" value="1"/>
</dbReference>
<dbReference type="InterPro" id="IPR000644">
    <property type="entry name" value="CBS_dom"/>
</dbReference>
<organism evidence="9 10">
    <name type="scientific">Tetragenococcus halophilus subsp. halophilus</name>
    <dbReference type="NCBI Taxonomy" id="1513897"/>
    <lineage>
        <taxon>Bacteria</taxon>
        <taxon>Bacillati</taxon>
        <taxon>Bacillota</taxon>
        <taxon>Bacilli</taxon>
        <taxon>Lactobacillales</taxon>
        <taxon>Enterococcaceae</taxon>
        <taxon>Tetragenococcus</taxon>
    </lineage>
</organism>
<dbReference type="InterPro" id="IPR046342">
    <property type="entry name" value="CBS_dom_sf"/>
</dbReference>
<evidence type="ECO:0000313" key="9">
    <source>
        <dbReference type="EMBL" id="GBD68860.1"/>
    </source>
</evidence>
<dbReference type="CDD" id="cd04606">
    <property type="entry name" value="CBS_pair_Mg_transporter"/>
    <property type="match status" value="1"/>
</dbReference>
<dbReference type="GO" id="GO:0005886">
    <property type="term" value="C:plasma membrane"/>
    <property type="evidence" value="ECO:0007669"/>
    <property type="project" value="UniProtKB-SubCell"/>
</dbReference>
<keyword evidence="3 8" id="KW-0813">Transport</keyword>
<dbReference type="InterPro" id="IPR038076">
    <property type="entry name" value="MgtE_N_sf"/>
</dbReference>
<evidence type="ECO:0000256" key="3">
    <source>
        <dbReference type="ARBA" id="ARBA00022448"/>
    </source>
</evidence>
<dbReference type="InterPro" id="IPR036739">
    <property type="entry name" value="SLC41_membr_dom_sf"/>
</dbReference>
<evidence type="ECO:0000256" key="4">
    <source>
        <dbReference type="ARBA" id="ARBA00022692"/>
    </source>
</evidence>
<keyword evidence="6 8" id="KW-1133">Transmembrane helix</keyword>
<dbReference type="GO" id="GO:0046872">
    <property type="term" value="F:metal ion binding"/>
    <property type="evidence" value="ECO:0007669"/>
    <property type="project" value="UniProtKB-KW"/>
</dbReference>
<keyword evidence="8" id="KW-1003">Cell membrane</keyword>
<dbReference type="Gene3D" id="1.10.357.20">
    <property type="entry name" value="SLC41 divalent cation transporters, integral membrane domain"/>
    <property type="match status" value="1"/>
</dbReference>
<dbReference type="PANTHER" id="PTHR43773:SF1">
    <property type="entry name" value="MAGNESIUM TRANSPORTER MGTE"/>
    <property type="match status" value="1"/>
</dbReference>
<dbReference type="InterPro" id="IPR006667">
    <property type="entry name" value="SLC41_membr_dom"/>
</dbReference>
<keyword evidence="8" id="KW-0479">Metal-binding</keyword>
<dbReference type="InterPro" id="IPR006669">
    <property type="entry name" value="MgtE_transporter"/>
</dbReference>
<comment type="subunit">
    <text evidence="8">Homodimer.</text>
</comment>
<evidence type="ECO:0000313" key="10">
    <source>
        <dbReference type="Proteomes" id="UP000236214"/>
    </source>
</evidence>
<dbReference type="RefSeq" id="WP_103091971.1">
    <property type="nucleotide sequence ID" value="NZ_BAABQP010000009.1"/>
</dbReference>
<dbReference type="AlphaFoldDB" id="A0A2H6BZX1"/>
<dbReference type="SUPFAM" id="SSF161093">
    <property type="entry name" value="MgtE membrane domain-like"/>
    <property type="match status" value="1"/>
</dbReference>
<feature type="transmembrane region" description="Helical" evidence="8">
    <location>
        <begin position="390"/>
        <end position="415"/>
    </location>
</feature>
<feature type="transmembrane region" description="Helical" evidence="8">
    <location>
        <begin position="290"/>
        <end position="308"/>
    </location>
</feature>
<keyword evidence="7 8" id="KW-0472">Membrane</keyword>
<name>A0A2H6BZX1_TETHA</name>
<dbReference type="PROSITE" id="PS51371">
    <property type="entry name" value="CBS"/>
    <property type="match status" value="2"/>
</dbReference>
<evidence type="ECO:0000256" key="2">
    <source>
        <dbReference type="ARBA" id="ARBA00009749"/>
    </source>
</evidence>
<comment type="caution">
    <text evidence="9">The sequence shown here is derived from an EMBL/GenBank/DDBJ whole genome shotgun (WGS) entry which is preliminary data.</text>
</comment>
<feature type="transmembrane region" description="Helical" evidence="8">
    <location>
        <begin position="362"/>
        <end position="384"/>
    </location>
</feature>
<keyword evidence="10" id="KW-1185">Reference proteome</keyword>
<comment type="similarity">
    <text evidence="2 8">Belongs to the SLC41A transporter family.</text>
</comment>
<comment type="function">
    <text evidence="8">Acts as a magnesium transporter.</text>
</comment>
<evidence type="ECO:0000256" key="1">
    <source>
        <dbReference type="ARBA" id="ARBA00004141"/>
    </source>
</evidence>
<dbReference type="SUPFAM" id="SSF54631">
    <property type="entry name" value="CBS-domain pair"/>
    <property type="match status" value="1"/>
</dbReference>
<dbReference type="SMART" id="SM00116">
    <property type="entry name" value="CBS"/>
    <property type="match status" value="2"/>
</dbReference>
<evidence type="ECO:0000256" key="5">
    <source>
        <dbReference type="ARBA" id="ARBA00022842"/>
    </source>
</evidence>
<proteinExistence type="inferred from homology"/>
<sequence length="453" mass="50993">MEKLKVNKNQYYDAIYRAAKKNDRKSFRKLFLRLHDRDQHEVFHLLYPEKKQMIANFLSPEEFSDLFEWMTIEDQEYVVSYFPKSFLTKLFNTMPTDDVVKFLKQSSNIEQSYPLGLMNEKKRSRVEELLSYQLETAGSIMTKEFVSVNQNQTASEVIAFLRQVSNKAETIYYIYVLDNQADLVGVLSLRDLILSPEDEIMQNVMSRQVVSVPVDMDQEEVARVIQDYDLLAVPVVENNSTMIGIVTVDDVMDILENEVTEDFRDIAAIRRSDKPKEEGALQTAKARTPWIVILIFLGMLNGGLISSFEETLESVVLLAAFIPVMMDTAGNVGTQSLAVSVRNLNVEKDEKQSLWKTVRKEFGAGILIGIAAAIVIFLVIAIFYQNVTLAFIVGVSLLLTISFSTVVGAVIPAIADKLHVDPAVASGPFITTINDALGLMLYFSIATSLIHVL</sequence>
<dbReference type="Gene3D" id="1.25.60.10">
    <property type="entry name" value="MgtE N-terminal domain-like"/>
    <property type="match status" value="1"/>
</dbReference>
<evidence type="ECO:0000256" key="6">
    <source>
        <dbReference type="ARBA" id="ARBA00022989"/>
    </source>
</evidence>
<dbReference type="NCBIfam" id="TIGR00400">
    <property type="entry name" value="mgtE"/>
    <property type="match status" value="1"/>
</dbReference>
<dbReference type="Proteomes" id="UP000236214">
    <property type="component" value="Unassembled WGS sequence"/>
</dbReference>
<accession>A0A2H6BZX1</accession>
<gene>
    <name evidence="9" type="primary">mgtE</name>
    <name evidence="9" type="ORF">TEHN7118_1666</name>
</gene>
<dbReference type="PANTHER" id="PTHR43773">
    <property type="entry name" value="MAGNESIUM TRANSPORTER MGTE"/>
    <property type="match status" value="1"/>
</dbReference>
<feature type="transmembrane region" description="Helical" evidence="8">
    <location>
        <begin position="427"/>
        <end position="450"/>
    </location>
</feature>
<evidence type="ECO:0000256" key="7">
    <source>
        <dbReference type="ARBA" id="ARBA00023136"/>
    </source>
</evidence>